<dbReference type="OrthoDB" id="8193282at2759"/>
<reference evidence="2 3" key="1">
    <citation type="journal article" date="2015" name="Nat. Commun.">
        <title>Lucilia cuprina genome unlocks parasitic fly biology to underpin future interventions.</title>
        <authorList>
            <person name="Anstead C.A."/>
            <person name="Korhonen P.K."/>
            <person name="Young N.D."/>
            <person name="Hall R.S."/>
            <person name="Jex A.R."/>
            <person name="Murali S.C."/>
            <person name="Hughes D.S."/>
            <person name="Lee S.F."/>
            <person name="Perry T."/>
            <person name="Stroehlein A.J."/>
            <person name="Ansell B.R."/>
            <person name="Breugelmans B."/>
            <person name="Hofmann A."/>
            <person name="Qu J."/>
            <person name="Dugan S."/>
            <person name="Lee S.L."/>
            <person name="Chao H."/>
            <person name="Dinh H."/>
            <person name="Han Y."/>
            <person name="Doddapaneni H.V."/>
            <person name="Worley K.C."/>
            <person name="Muzny D.M."/>
            <person name="Ioannidis P."/>
            <person name="Waterhouse R.M."/>
            <person name="Zdobnov E.M."/>
            <person name="James P.J."/>
            <person name="Bagnall N.H."/>
            <person name="Kotze A.C."/>
            <person name="Gibbs R.A."/>
            <person name="Richards S."/>
            <person name="Batterham P."/>
            <person name="Gasser R.B."/>
        </authorList>
    </citation>
    <scope>NUCLEOTIDE SEQUENCE [LARGE SCALE GENOMIC DNA]</scope>
    <source>
        <strain evidence="2 3">LS</strain>
        <tissue evidence="2">Full body</tissue>
    </source>
</reference>
<dbReference type="InterPro" id="IPR029425">
    <property type="entry name" value="MMS22L_N"/>
</dbReference>
<evidence type="ECO:0000259" key="1">
    <source>
        <dbReference type="Pfam" id="PF14910"/>
    </source>
</evidence>
<evidence type="ECO:0000313" key="2">
    <source>
        <dbReference type="EMBL" id="KNC31048.1"/>
    </source>
</evidence>
<dbReference type="GO" id="GO:0000724">
    <property type="term" value="P:double-strand break repair via homologous recombination"/>
    <property type="evidence" value="ECO:0007669"/>
    <property type="project" value="InterPro"/>
</dbReference>
<proteinExistence type="predicted"/>
<keyword evidence="3" id="KW-1185">Reference proteome</keyword>
<dbReference type="EMBL" id="JRES01000455">
    <property type="protein sequence ID" value="KNC31048.1"/>
    <property type="molecule type" value="Genomic_DNA"/>
</dbReference>
<gene>
    <name evidence="2" type="ORF">FF38_03765</name>
</gene>
<dbReference type="AlphaFoldDB" id="A0A0L0CF58"/>
<protein>
    <submittedName>
        <fullName evidence="2">MMS22-like protein</fullName>
    </submittedName>
</protein>
<dbReference type="GO" id="GO:0031297">
    <property type="term" value="P:replication fork processing"/>
    <property type="evidence" value="ECO:0007669"/>
    <property type="project" value="InterPro"/>
</dbReference>
<dbReference type="GO" id="GO:0043596">
    <property type="term" value="C:nuclear replication fork"/>
    <property type="evidence" value="ECO:0007669"/>
    <property type="project" value="TreeGrafter"/>
</dbReference>
<accession>A0A0L0CF58</accession>
<dbReference type="InterPro" id="IPR042320">
    <property type="entry name" value="MMS22-like"/>
</dbReference>
<comment type="caution">
    <text evidence="2">The sequence shown here is derived from an EMBL/GenBank/DDBJ whole genome shotgun (WGS) entry which is preliminary data.</text>
</comment>
<dbReference type="Pfam" id="PF14910">
    <property type="entry name" value="MMS22L_N"/>
    <property type="match status" value="1"/>
</dbReference>
<evidence type="ECO:0000313" key="3">
    <source>
        <dbReference type="Proteomes" id="UP000037069"/>
    </source>
</evidence>
<organism evidence="2 3">
    <name type="scientific">Lucilia cuprina</name>
    <name type="common">Green bottle fly</name>
    <name type="synonym">Australian sheep blowfly</name>
    <dbReference type="NCBI Taxonomy" id="7375"/>
    <lineage>
        <taxon>Eukaryota</taxon>
        <taxon>Metazoa</taxon>
        <taxon>Ecdysozoa</taxon>
        <taxon>Arthropoda</taxon>
        <taxon>Hexapoda</taxon>
        <taxon>Insecta</taxon>
        <taxon>Pterygota</taxon>
        <taxon>Neoptera</taxon>
        <taxon>Endopterygota</taxon>
        <taxon>Diptera</taxon>
        <taxon>Brachycera</taxon>
        <taxon>Muscomorpha</taxon>
        <taxon>Oestroidea</taxon>
        <taxon>Calliphoridae</taxon>
        <taxon>Luciliinae</taxon>
        <taxon>Lucilia</taxon>
    </lineage>
</organism>
<dbReference type="PANTHER" id="PTHR28547:SF1">
    <property type="entry name" value="PROTEIN MMS22-LIKE"/>
    <property type="match status" value="1"/>
</dbReference>
<feature type="domain" description="Protein MMS22-like N-terminal" evidence="1">
    <location>
        <begin position="225"/>
        <end position="305"/>
    </location>
</feature>
<sequence length="309" mass="35784">MDFDLFEPDEDDDILSTLNIEPTQVPNDALSNDVIPEFQCQGEDSLNAQFSLDGFIKNTFLHYNFENKNKAIEEVSLSSYEFQKQQLKGNTVTSFVFGEACTNVQYLISSVQGPLGTSHEEISFYRRRRQVTLLYHLILQTTHTEEWNFLKPHLTRLRSLLNNCIQTETLKLVYFANSCKGNECNIPAYHLLHGLLEWKFLDLCILYKYDLNSVTDIENSAKSSSSVISQCERIVNDLLICSIFVYPKKRSAELLFSSPFPCTCVKEVWLLLQFSLQKWSLSEKPDEDKISFWSLFNKSMDRIRTKMGK</sequence>
<dbReference type="PANTHER" id="PTHR28547">
    <property type="entry name" value="PROTEIN MMS22-LIKE"/>
    <property type="match status" value="1"/>
</dbReference>
<dbReference type="Proteomes" id="UP000037069">
    <property type="component" value="Unassembled WGS sequence"/>
</dbReference>
<name>A0A0L0CF58_LUCCU</name>